<dbReference type="AlphaFoldDB" id="A0AAE0D9F1"/>
<proteinExistence type="predicted"/>
<evidence type="ECO:0000256" key="1">
    <source>
        <dbReference type="SAM" id="MobiDB-lite"/>
    </source>
</evidence>
<evidence type="ECO:0000313" key="2">
    <source>
        <dbReference type="EMBL" id="KAK2772684.1"/>
    </source>
</evidence>
<comment type="caution">
    <text evidence="2">The sequence shown here is derived from an EMBL/GenBank/DDBJ whole genome shotgun (WGS) entry which is preliminary data.</text>
</comment>
<evidence type="ECO:0000313" key="3">
    <source>
        <dbReference type="Proteomes" id="UP001281614"/>
    </source>
</evidence>
<feature type="region of interest" description="Disordered" evidence="1">
    <location>
        <begin position="1"/>
        <end position="48"/>
    </location>
</feature>
<dbReference type="EMBL" id="VYYT01000065">
    <property type="protein sequence ID" value="KAK2772684.1"/>
    <property type="molecule type" value="Genomic_DNA"/>
</dbReference>
<gene>
    <name evidence="2" type="ORF">CKAH01_13883</name>
</gene>
<protein>
    <submittedName>
        <fullName evidence="2">Uncharacterized protein</fullName>
    </submittedName>
</protein>
<sequence length="121" mass="13302">MHGREMSLRSAQCAVPEAGWKSRRSPGPPSAARRSASAVIGETTCPGTRSADVPALRYLERGKGDGTPGRHRTAFRDGIELIGRGRGRSKHGAPGRCTWCLRIQQTVWSIRQVHSRRRSQT</sequence>
<dbReference type="Proteomes" id="UP001281614">
    <property type="component" value="Unassembled WGS sequence"/>
</dbReference>
<name>A0AAE0D9F1_COLKA</name>
<organism evidence="2 3">
    <name type="scientific">Colletotrichum kahawae</name>
    <name type="common">Coffee berry disease fungus</name>
    <dbReference type="NCBI Taxonomy" id="34407"/>
    <lineage>
        <taxon>Eukaryota</taxon>
        <taxon>Fungi</taxon>
        <taxon>Dikarya</taxon>
        <taxon>Ascomycota</taxon>
        <taxon>Pezizomycotina</taxon>
        <taxon>Sordariomycetes</taxon>
        <taxon>Hypocreomycetidae</taxon>
        <taxon>Glomerellales</taxon>
        <taxon>Glomerellaceae</taxon>
        <taxon>Colletotrichum</taxon>
        <taxon>Colletotrichum gloeosporioides species complex</taxon>
    </lineage>
</organism>
<keyword evidence="3" id="KW-1185">Reference proteome</keyword>
<accession>A0AAE0D9F1</accession>
<reference evidence="2" key="1">
    <citation type="submission" date="2023-02" db="EMBL/GenBank/DDBJ databases">
        <title>Colletotrichum kahawae CIFC_Que2 genome sequencing and assembly.</title>
        <authorList>
            <person name="Baroncelli R."/>
        </authorList>
    </citation>
    <scope>NUCLEOTIDE SEQUENCE</scope>
    <source>
        <strain evidence="2">CIFC_Que2</strain>
    </source>
</reference>